<dbReference type="SUPFAM" id="SSF55486">
    <property type="entry name" value="Metalloproteases ('zincins'), catalytic domain"/>
    <property type="match status" value="1"/>
</dbReference>
<dbReference type="AlphaFoldDB" id="A0A382TNF7"/>
<name>A0A382TNF7_9ZZZZ</name>
<accession>A0A382TNF7</accession>
<organism evidence="1">
    <name type="scientific">marine metagenome</name>
    <dbReference type="NCBI Taxonomy" id="408172"/>
    <lineage>
        <taxon>unclassified sequences</taxon>
        <taxon>metagenomes</taxon>
        <taxon>ecological metagenomes</taxon>
    </lineage>
</organism>
<dbReference type="EMBL" id="UINC01137880">
    <property type="protein sequence ID" value="SVD23483.1"/>
    <property type="molecule type" value="Genomic_DNA"/>
</dbReference>
<protein>
    <recommendedName>
        <fullName evidence="2">Peptidase M4 domain-containing protein</fullName>
    </recommendedName>
</protein>
<gene>
    <name evidence="1" type="ORF">METZ01_LOCUS376337</name>
</gene>
<dbReference type="InterPro" id="IPR027268">
    <property type="entry name" value="Peptidase_M4/M1_CTD_sf"/>
</dbReference>
<evidence type="ECO:0008006" key="2">
    <source>
        <dbReference type="Google" id="ProtNLM"/>
    </source>
</evidence>
<reference evidence="1" key="1">
    <citation type="submission" date="2018-05" db="EMBL/GenBank/DDBJ databases">
        <authorList>
            <person name="Lanie J.A."/>
            <person name="Ng W.-L."/>
            <person name="Kazmierczak K.M."/>
            <person name="Andrzejewski T.M."/>
            <person name="Davidsen T.M."/>
            <person name="Wayne K.J."/>
            <person name="Tettelin H."/>
            <person name="Glass J.I."/>
            <person name="Rusch D."/>
            <person name="Podicherti R."/>
            <person name="Tsui H.-C.T."/>
            <person name="Winkler M.E."/>
        </authorList>
    </citation>
    <scope>NUCLEOTIDE SEQUENCE</scope>
</reference>
<feature type="non-terminal residue" evidence="1">
    <location>
        <position position="300"/>
    </location>
</feature>
<evidence type="ECO:0000313" key="1">
    <source>
        <dbReference type="EMBL" id="SVD23483.1"/>
    </source>
</evidence>
<proteinExistence type="predicted"/>
<dbReference type="Gene3D" id="3.10.170.10">
    <property type="match status" value="1"/>
</dbReference>
<sequence>DILEQFDQVRTATVEGYVTGSVKDEPYGLAETRGMPNIKIDVSGVGLTYTDENGFYSIDIGNIVRSVTVKLEGSYLNANNANGSDASITRNVNPETTEDFSFAGFNSIPGERDTYYHANRIHDHAKSIHSGLSGADYVMPAAVNIGSEDYYWPCNAYWDYTGINLFSEGGGCAATDQMADVIYHEYGHGLQQFIYDPYTPPYSSSGLSEGCSDYWGMTLTNSPCLGDGFFGNGTCLRDGDNSLQYPASSCGGEVHCLGEYIMGALWKMRENLIALHGYGNGVNISDDVFYWAQTGRPNND</sequence>
<feature type="non-terminal residue" evidence="1">
    <location>
        <position position="1"/>
    </location>
</feature>
<dbReference type="Gene3D" id="1.10.390.10">
    <property type="entry name" value="Neutral Protease Domain 2"/>
    <property type="match status" value="1"/>
</dbReference>